<dbReference type="KEGG" id="hro:HELRODRAFT_105840"/>
<organism evidence="4 5">
    <name type="scientific">Helobdella robusta</name>
    <name type="common">Californian leech</name>
    <dbReference type="NCBI Taxonomy" id="6412"/>
    <lineage>
        <taxon>Eukaryota</taxon>
        <taxon>Metazoa</taxon>
        <taxon>Spiralia</taxon>
        <taxon>Lophotrochozoa</taxon>
        <taxon>Annelida</taxon>
        <taxon>Clitellata</taxon>
        <taxon>Hirudinea</taxon>
        <taxon>Rhynchobdellida</taxon>
        <taxon>Glossiphoniidae</taxon>
        <taxon>Helobdella</taxon>
    </lineage>
</organism>
<dbReference type="GO" id="GO:0007165">
    <property type="term" value="P:signal transduction"/>
    <property type="evidence" value="ECO:0007669"/>
    <property type="project" value="InterPro"/>
</dbReference>
<dbReference type="EMBL" id="KB096324">
    <property type="protein sequence ID" value="ESO05826.1"/>
    <property type="molecule type" value="Genomic_DNA"/>
</dbReference>
<dbReference type="PANTHER" id="PTHR23175:SF23">
    <property type="entry name" value="PDZ DOMAIN-CONTAINING PROTEIN"/>
    <property type="match status" value="1"/>
</dbReference>
<evidence type="ECO:0000313" key="5">
    <source>
        <dbReference type="Proteomes" id="UP000015101"/>
    </source>
</evidence>
<dbReference type="HOGENOM" id="CLU_925235_0_0_1"/>
<sequence>MSPTSLSSAIPATINTATAAAAQNNSETNTGTPQSLKNVNIQKLKAFFGETTPRIIEGKALSRFQSCSIAKDDSSIDPFTADFKRFDQQQLQQQHQQPENLSTTGRCSSVSSSSFNPTDWALEKMSRSRRSGGAWGPLVRSGQQQQQDYQSPSGRVNKKGNSSYSPKQCQKEHKTWKGKMVQTLKRYGSGTTPSDSTSSEEYVGAMGVPLEHCISSFANEYVPLIVETCTRIVEEKGLESVGVYRVPGNSGAVNALIEELNKDPDGLCLENEKWQDVNLVSSLLKLFFRKLPDSLITDGEF</sequence>
<reference evidence="5" key="1">
    <citation type="submission" date="2012-12" db="EMBL/GenBank/DDBJ databases">
        <authorList>
            <person name="Hellsten U."/>
            <person name="Grimwood J."/>
            <person name="Chapman J.A."/>
            <person name="Shapiro H."/>
            <person name="Aerts A."/>
            <person name="Otillar R.P."/>
            <person name="Terry A.Y."/>
            <person name="Boore J.L."/>
            <person name="Simakov O."/>
            <person name="Marletaz F."/>
            <person name="Cho S.-J."/>
            <person name="Edsinger-Gonzales E."/>
            <person name="Havlak P."/>
            <person name="Kuo D.-H."/>
            <person name="Larsson T."/>
            <person name="Lv J."/>
            <person name="Arendt D."/>
            <person name="Savage R."/>
            <person name="Osoegawa K."/>
            <person name="de Jong P."/>
            <person name="Lindberg D.R."/>
            <person name="Seaver E.C."/>
            <person name="Weisblat D.A."/>
            <person name="Putnam N.H."/>
            <person name="Grigoriev I.V."/>
            <person name="Rokhsar D.S."/>
        </authorList>
    </citation>
    <scope>NUCLEOTIDE SEQUENCE</scope>
</reference>
<name>T1EDX8_HELRO</name>
<reference evidence="3 5" key="2">
    <citation type="journal article" date="2013" name="Nature">
        <title>Insights into bilaterian evolution from three spiralian genomes.</title>
        <authorList>
            <person name="Simakov O."/>
            <person name="Marletaz F."/>
            <person name="Cho S.J."/>
            <person name="Edsinger-Gonzales E."/>
            <person name="Havlak P."/>
            <person name="Hellsten U."/>
            <person name="Kuo D.H."/>
            <person name="Larsson T."/>
            <person name="Lv J."/>
            <person name="Arendt D."/>
            <person name="Savage R."/>
            <person name="Osoegawa K."/>
            <person name="de Jong P."/>
            <person name="Grimwood J."/>
            <person name="Chapman J.A."/>
            <person name="Shapiro H."/>
            <person name="Aerts A."/>
            <person name="Otillar R.P."/>
            <person name="Terry A.Y."/>
            <person name="Boore J.L."/>
            <person name="Grigoriev I.V."/>
            <person name="Lindberg D.R."/>
            <person name="Seaver E.C."/>
            <person name="Weisblat D.A."/>
            <person name="Putnam N.H."/>
            <person name="Rokhsar D.S."/>
        </authorList>
    </citation>
    <scope>NUCLEOTIDE SEQUENCE</scope>
</reference>
<dbReference type="OrthoDB" id="3196451at2759"/>
<dbReference type="Pfam" id="PF00620">
    <property type="entry name" value="RhoGAP"/>
    <property type="match status" value="1"/>
</dbReference>
<accession>T1EDX8</accession>
<dbReference type="Proteomes" id="UP000015101">
    <property type="component" value="Unassembled WGS sequence"/>
</dbReference>
<dbReference type="SUPFAM" id="SSF48350">
    <property type="entry name" value="GTPase activation domain, GAP"/>
    <property type="match status" value="1"/>
</dbReference>
<evidence type="ECO:0000313" key="3">
    <source>
        <dbReference type="EMBL" id="ESO05826.1"/>
    </source>
</evidence>
<protein>
    <recommendedName>
        <fullName evidence="2">Rho-GAP domain-containing protein</fullName>
    </recommendedName>
</protein>
<dbReference type="EMBL" id="AMQM01000408">
    <property type="status" value="NOT_ANNOTATED_CDS"/>
    <property type="molecule type" value="Genomic_DNA"/>
</dbReference>
<feature type="compositionally biased region" description="Polar residues" evidence="1">
    <location>
        <begin position="98"/>
        <end position="107"/>
    </location>
</feature>
<dbReference type="InterPro" id="IPR008936">
    <property type="entry name" value="Rho_GTPase_activation_prot"/>
</dbReference>
<gene>
    <name evidence="4" type="primary">20194780</name>
    <name evidence="3" type="ORF">HELRODRAFT_105840</name>
</gene>
<dbReference type="Gene3D" id="1.10.555.10">
    <property type="entry name" value="Rho GTPase activation protein"/>
    <property type="match status" value="1"/>
</dbReference>
<dbReference type="eggNOG" id="KOG4407">
    <property type="taxonomic scope" value="Eukaryota"/>
</dbReference>
<feature type="compositionally biased region" description="Low complexity" evidence="1">
    <location>
        <begin position="88"/>
        <end position="97"/>
    </location>
</feature>
<feature type="region of interest" description="Disordered" evidence="1">
    <location>
        <begin position="88"/>
        <end position="177"/>
    </location>
</feature>
<evidence type="ECO:0000259" key="2">
    <source>
        <dbReference type="PROSITE" id="PS50238"/>
    </source>
</evidence>
<dbReference type="InterPro" id="IPR000198">
    <property type="entry name" value="RhoGAP_dom"/>
</dbReference>
<feature type="compositionally biased region" description="Polar residues" evidence="1">
    <location>
        <begin position="148"/>
        <end position="168"/>
    </location>
</feature>
<dbReference type="InParanoid" id="T1EDX8"/>
<evidence type="ECO:0000313" key="4">
    <source>
        <dbReference type="EnsemblMetazoa" id="HelroP105840"/>
    </source>
</evidence>
<proteinExistence type="predicted"/>
<dbReference type="GeneID" id="20194780"/>
<feature type="domain" description="Rho-GAP" evidence="2">
    <location>
        <begin position="208"/>
        <end position="301"/>
    </location>
</feature>
<evidence type="ECO:0000256" key="1">
    <source>
        <dbReference type="SAM" id="MobiDB-lite"/>
    </source>
</evidence>
<keyword evidence="5" id="KW-1185">Reference proteome</keyword>
<dbReference type="CTD" id="20194780"/>
<dbReference type="EnsemblMetazoa" id="HelroT105840">
    <property type="protein sequence ID" value="HelroP105840"/>
    <property type="gene ID" value="HelroG105840"/>
</dbReference>
<dbReference type="PANTHER" id="PTHR23175">
    <property type="entry name" value="PDZ DOMAIN-CONTAINING PROTEIN"/>
    <property type="match status" value="1"/>
</dbReference>
<reference evidence="4" key="3">
    <citation type="submission" date="2015-06" db="UniProtKB">
        <authorList>
            <consortium name="EnsemblMetazoa"/>
        </authorList>
    </citation>
    <scope>IDENTIFICATION</scope>
</reference>
<dbReference type="AlphaFoldDB" id="T1EDX8"/>
<dbReference type="PROSITE" id="PS50238">
    <property type="entry name" value="RHOGAP"/>
    <property type="match status" value="1"/>
</dbReference>
<dbReference type="RefSeq" id="XP_009015194.1">
    <property type="nucleotide sequence ID" value="XM_009016946.1"/>
</dbReference>
<dbReference type="STRING" id="6412.T1EDX8"/>